<dbReference type="PANTHER" id="PTHR48475">
    <property type="entry name" value="RIBONUCLEASE H"/>
    <property type="match status" value="1"/>
</dbReference>
<evidence type="ECO:0000259" key="2">
    <source>
        <dbReference type="PROSITE" id="PS50994"/>
    </source>
</evidence>
<dbReference type="Gene3D" id="3.30.420.10">
    <property type="entry name" value="Ribonuclease H-like superfamily/Ribonuclease H"/>
    <property type="match status" value="2"/>
</dbReference>
<dbReference type="GO" id="GO:0004523">
    <property type="term" value="F:RNA-DNA hybrid ribonuclease activity"/>
    <property type="evidence" value="ECO:0007669"/>
    <property type="project" value="InterPro"/>
</dbReference>
<evidence type="ECO:0000313" key="3">
    <source>
        <dbReference type="EMBL" id="GAA0163841.1"/>
    </source>
</evidence>
<dbReference type="InterPro" id="IPR012337">
    <property type="entry name" value="RNaseH-like_sf"/>
</dbReference>
<proteinExistence type="predicted"/>
<dbReference type="PROSITE" id="PS50994">
    <property type="entry name" value="INTEGRASE"/>
    <property type="match status" value="1"/>
</dbReference>
<dbReference type="PROSITE" id="PS50879">
    <property type="entry name" value="RNASE_H_1"/>
    <property type="match status" value="1"/>
</dbReference>
<dbReference type="GO" id="GO:0003676">
    <property type="term" value="F:nucleic acid binding"/>
    <property type="evidence" value="ECO:0007669"/>
    <property type="project" value="InterPro"/>
</dbReference>
<dbReference type="CDD" id="cd09279">
    <property type="entry name" value="RNase_HI_like"/>
    <property type="match status" value="1"/>
</dbReference>
<accession>A0AAV3QKZ0</accession>
<keyword evidence="4" id="KW-1185">Reference proteome</keyword>
<feature type="domain" description="RNase H type-1" evidence="1">
    <location>
        <begin position="38"/>
        <end position="188"/>
    </location>
</feature>
<dbReference type="Proteomes" id="UP001454036">
    <property type="component" value="Unassembled WGS sequence"/>
</dbReference>
<organism evidence="3 4">
    <name type="scientific">Lithospermum erythrorhizon</name>
    <name type="common">Purple gromwell</name>
    <name type="synonym">Lithospermum officinale var. erythrorhizon</name>
    <dbReference type="NCBI Taxonomy" id="34254"/>
    <lineage>
        <taxon>Eukaryota</taxon>
        <taxon>Viridiplantae</taxon>
        <taxon>Streptophyta</taxon>
        <taxon>Embryophyta</taxon>
        <taxon>Tracheophyta</taxon>
        <taxon>Spermatophyta</taxon>
        <taxon>Magnoliopsida</taxon>
        <taxon>eudicotyledons</taxon>
        <taxon>Gunneridae</taxon>
        <taxon>Pentapetalae</taxon>
        <taxon>asterids</taxon>
        <taxon>lamiids</taxon>
        <taxon>Boraginales</taxon>
        <taxon>Boraginaceae</taxon>
        <taxon>Boraginoideae</taxon>
        <taxon>Lithospermeae</taxon>
        <taxon>Lithospermum</taxon>
    </lineage>
</organism>
<sequence>MPGIDTSVADEECSKAFEGLKEYLSSPKLLSQPEQGEVLQLYLAVSDGAASTMLIRETEGQQKSIYYIWPGMKKGSGAGILIRGPDKVVMEYAWRSTFPTTNNEAEYEALFAGLAIVKSLENTCIWVKGDSKLIMDQVRGVCGARHEPLVKYHARAVQLAKEFEQVVFEHIPRAQNEEADHVSRLATTYYDELPKGVYKHVITHFGVPHILVSDNGPQFESEELARLCENYNIDYRFSPIYSSQCNGQVEVINHILLKGIKNNMIQSESKKGVWIEELPVVLWSLRTTPSHATGETSFNLVYGSEVVLPSEVGIPTYRQLGFCLNKIWRINAIITTTS</sequence>
<dbReference type="InterPro" id="IPR036397">
    <property type="entry name" value="RNaseH_sf"/>
</dbReference>
<dbReference type="PANTHER" id="PTHR48475:SF1">
    <property type="entry name" value="RNASE H TYPE-1 DOMAIN-CONTAINING PROTEIN"/>
    <property type="match status" value="1"/>
</dbReference>
<dbReference type="InterPro" id="IPR001584">
    <property type="entry name" value="Integrase_cat-core"/>
</dbReference>
<dbReference type="GO" id="GO:0015074">
    <property type="term" value="P:DNA integration"/>
    <property type="evidence" value="ECO:0007669"/>
    <property type="project" value="InterPro"/>
</dbReference>
<evidence type="ECO:0000259" key="1">
    <source>
        <dbReference type="PROSITE" id="PS50879"/>
    </source>
</evidence>
<dbReference type="InterPro" id="IPR002156">
    <property type="entry name" value="RNaseH_domain"/>
</dbReference>
<dbReference type="Pfam" id="PF13456">
    <property type="entry name" value="RVT_3"/>
    <property type="match status" value="1"/>
</dbReference>
<evidence type="ECO:0000313" key="4">
    <source>
        <dbReference type="Proteomes" id="UP001454036"/>
    </source>
</evidence>
<gene>
    <name evidence="3" type="ORF">LIER_19614</name>
</gene>
<reference evidence="3 4" key="1">
    <citation type="submission" date="2024-01" db="EMBL/GenBank/DDBJ databases">
        <title>The complete chloroplast genome sequence of Lithospermum erythrorhizon: insights into the phylogenetic relationship among Boraginaceae species and the maternal lineages of purple gromwells.</title>
        <authorList>
            <person name="Okada T."/>
            <person name="Watanabe K."/>
        </authorList>
    </citation>
    <scope>NUCLEOTIDE SEQUENCE [LARGE SCALE GENOMIC DNA]</scope>
</reference>
<dbReference type="AlphaFoldDB" id="A0AAV3QKZ0"/>
<dbReference type="EMBL" id="BAABME010004868">
    <property type="protein sequence ID" value="GAA0163841.1"/>
    <property type="molecule type" value="Genomic_DNA"/>
</dbReference>
<comment type="caution">
    <text evidence="3">The sequence shown here is derived from an EMBL/GenBank/DDBJ whole genome shotgun (WGS) entry which is preliminary data.</text>
</comment>
<protein>
    <submittedName>
        <fullName evidence="3">Uncharacterized protein</fullName>
    </submittedName>
</protein>
<dbReference type="SUPFAM" id="SSF53098">
    <property type="entry name" value="Ribonuclease H-like"/>
    <property type="match status" value="2"/>
</dbReference>
<name>A0AAV3QKZ0_LITER</name>
<feature type="domain" description="Integrase catalytic" evidence="2">
    <location>
        <begin position="197"/>
        <end position="305"/>
    </location>
</feature>